<feature type="transmembrane region" description="Helical" evidence="1">
    <location>
        <begin position="155"/>
        <end position="173"/>
    </location>
</feature>
<feature type="transmembrane region" description="Helical" evidence="1">
    <location>
        <begin position="103"/>
        <end position="120"/>
    </location>
</feature>
<feature type="transmembrane region" description="Helical" evidence="1">
    <location>
        <begin position="269"/>
        <end position="287"/>
    </location>
</feature>
<dbReference type="Proteomes" id="UP000469385">
    <property type="component" value="Unassembled WGS sequence"/>
</dbReference>
<feature type="transmembrane region" description="Helical" evidence="1">
    <location>
        <begin position="293"/>
        <end position="314"/>
    </location>
</feature>
<dbReference type="RefSeq" id="WP_157399680.1">
    <property type="nucleotide sequence ID" value="NZ_WSEL01000009.1"/>
</dbReference>
<feature type="transmembrane region" description="Helical" evidence="1">
    <location>
        <begin position="73"/>
        <end position="91"/>
    </location>
</feature>
<reference evidence="2 3" key="1">
    <citation type="submission" date="2019-12" db="EMBL/GenBank/DDBJ databases">
        <authorList>
            <person name="Huq M.A."/>
        </authorList>
    </citation>
    <scope>NUCLEOTIDE SEQUENCE [LARGE SCALE GENOMIC DNA]</scope>
    <source>
        <strain evidence="2 3">MAH-25</strain>
    </source>
</reference>
<feature type="transmembrane region" description="Helical" evidence="1">
    <location>
        <begin position="12"/>
        <end position="35"/>
    </location>
</feature>
<feature type="transmembrane region" description="Helical" evidence="1">
    <location>
        <begin position="326"/>
        <end position="346"/>
    </location>
</feature>
<evidence type="ECO:0000313" key="2">
    <source>
        <dbReference type="EMBL" id="MVQ31653.1"/>
    </source>
</evidence>
<comment type="caution">
    <text evidence="2">The sequence shown here is derived from an EMBL/GenBank/DDBJ whole genome shotgun (WGS) entry which is preliminary data.</text>
</comment>
<dbReference type="EMBL" id="WSEL01000009">
    <property type="protein sequence ID" value="MVQ31653.1"/>
    <property type="molecule type" value="Genomic_DNA"/>
</dbReference>
<name>A0A6N8J078_9BURK</name>
<keyword evidence="3" id="KW-1185">Reference proteome</keyword>
<dbReference type="AlphaFoldDB" id="A0A6N8J078"/>
<organism evidence="2 3">
    <name type="scientific">Ramlibacter pinisoli</name>
    <dbReference type="NCBI Taxonomy" id="2682844"/>
    <lineage>
        <taxon>Bacteria</taxon>
        <taxon>Pseudomonadati</taxon>
        <taxon>Pseudomonadota</taxon>
        <taxon>Betaproteobacteria</taxon>
        <taxon>Burkholderiales</taxon>
        <taxon>Comamonadaceae</taxon>
        <taxon>Ramlibacter</taxon>
    </lineage>
</organism>
<sequence>MTPLPFPASRPLALARGCAWALLVAGWVGIGSLALQFAPSIVAAFALVALWLLGLGAAAAVATHGGLRRRTRALALVAAAIVTAAGLWWAVHGGRLPALLPALAGWAALTALASGVVRALRLTQATAPAPPVAAASLGALGAGLLLGDVGDVRQLAIRLAAFVVAAAALLVLLQAHIADKPRAPGCRAGLFDCSLPAWPSGAWRDPLQWPMLLAGLAMLPMMAALPLMAAWCSSRGIAPQVLVLLHLASMFGPALLFQRWMLGRSQRTLALTCAALLVAGAAFAAWAPVPVDLLGLAATHGAAWGLAWSCQLWAPARRGRQGTSPLRAAAGYAALTLAFGAVVAQSGTLGVAAVHIALGAGAVVAGLLAAAGPWIRGVRARGSF</sequence>
<protein>
    <submittedName>
        <fullName evidence="2">Uncharacterized protein</fullName>
    </submittedName>
</protein>
<proteinExistence type="predicted"/>
<keyword evidence="1" id="KW-0472">Membrane</keyword>
<feature type="transmembrane region" description="Helical" evidence="1">
    <location>
        <begin position="132"/>
        <end position="149"/>
    </location>
</feature>
<feature type="transmembrane region" description="Helical" evidence="1">
    <location>
        <begin position="41"/>
        <end position="61"/>
    </location>
</feature>
<keyword evidence="1" id="KW-0812">Transmembrane</keyword>
<feature type="transmembrane region" description="Helical" evidence="1">
    <location>
        <begin position="352"/>
        <end position="375"/>
    </location>
</feature>
<evidence type="ECO:0000313" key="3">
    <source>
        <dbReference type="Proteomes" id="UP000469385"/>
    </source>
</evidence>
<gene>
    <name evidence="2" type="ORF">GON04_19500</name>
</gene>
<accession>A0A6N8J078</accession>
<keyword evidence="1" id="KW-1133">Transmembrane helix</keyword>
<evidence type="ECO:0000256" key="1">
    <source>
        <dbReference type="SAM" id="Phobius"/>
    </source>
</evidence>
<feature type="transmembrane region" description="Helical" evidence="1">
    <location>
        <begin position="211"/>
        <end position="231"/>
    </location>
</feature>
<feature type="transmembrane region" description="Helical" evidence="1">
    <location>
        <begin position="237"/>
        <end position="257"/>
    </location>
</feature>